<dbReference type="RefSeq" id="WP_110174223.1">
    <property type="nucleotide sequence ID" value="NZ_CP015136.1"/>
</dbReference>
<dbReference type="InterPro" id="IPR000515">
    <property type="entry name" value="MetI-like"/>
</dbReference>
<keyword evidence="5 7" id="KW-1133">Transmembrane helix</keyword>
<dbReference type="KEGG" id="abac:LuPra_06082"/>
<evidence type="ECO:0000256" key="2">
    <source>
        <dbReference type="ARBA" id="ARBA00022448"/>
    </source>
</evidence>
<dbReference type="Pfam" id="PF00528">
    <property type="entry name" value="BPD_transp_1"/>
    <property type="match status" value="1"/>
</dbReference>
<evidence type="ECO:0000256" key="7">
    <source>
        <dbReference type="RuleBase" id="RU363032"/>
    </source>
</evidence>
<dbReference type="Gene3D" id="1.10.3720.10">
    <property type="entry name" value="MetI-like"/>
    <property type="match status" value="1"/>
</dbReference>
<gene>
    <name evidence="9" type="primary">oppB</name>
    <name evidence="9" type="ORF">LuPra_06082</name>
</gene>
<dbReference type="GO" id="GO:0071916">
    <property type="term" value="F:dipeptide transmembrane transporter activity"/>
    <property type="evidence" value="ECO:0007669"/>
    <property type="project" value="TreeGrafter"/>
</dbReference>
<accession>A0A143PXL8</accession>
<keyword evidence="10" id="KW-1185">Reference proteome</keyword>
<dbReference type="AlphaFoldDB" id="A0A143PXL8"/>
<feature type="domain" description="ABC transmembrane type-1" evidence="8">
    <location>
        <begin position="92"/>
        <end position="283"/>
    </location>
</feature>
<evidence type="ECO:0000256" key="6">
    <source>
        <dbReference type="ARBA" id="ARBA00023136"/>
    </source>
</evidence>
<feature type="transmembrane region" description="Helical" evidence="7">
    <location>
        <begin position="213"/>
        <end position="240"/>
    </location>
</feature>
<evidence type="ECO:0000313" key="9">
    <source>
        <dbReference type="EMBL" id="AMY12800.1"/>
    </source>
</evidence>
<comment type="subcellular location">
    <subcellularLocation>
        <location evidence="1 7">Cell membrane</location>
        <topology evidence="1 7">Multi-pass membrane protein</topology>
    </subcellularLocation>
</comment>
<keyword evidence="4 7" id="KW-0812">Transmembrane</keyword>
<evidence type="ECO:0000256" key="4">
    <source>
        <dbReference type="ARBA" id="ARBA00022692"/>
    </source>
</evidence>
<comment type="similarity">
    <text evidence="7">Belongs to the binding-protein-dependent transport system permease family.</text>
</comment>
<evidence type="ECO:0000256" key="3">
    <source>
        <dbReference type="ARBA" id="ARBA00022475"/>
    </source>
</evidence>
<protein>
    <submittedName>
        <fullName evidence="9">Oligopeptide transport system permease protein OppB</fullName>
    </submittedName>
</protein>
<reference evidence="9 10" key="1">
    <citation type="journal article" date="2016" name="Genome Announc.">
        <title>First Complete Genome Sequence of a Subdivision 6 Acidobacterium Strain.</title>
        <authorList>
            <person name="Huang S."/>
            <person name="Vieira S."/>
            <person name="Bunk B."/>
            <person name="Riedel T."/>
            <person name="Sproer C."/>
            <person name="Overmann J."/>
        </authorList>
    </citation>
    <scope>NUCLEOTIDE SEQUENCE [LARGE SCALE GENOMIC DNA]</scope>
    <source>
        <strain evidence="10">DSM 100886 HEG_-6_39</strain>
    </source>
</reference>
<keyword evidence="3" id="KW-1003">Cell membrane</keyword>
<name>A0A143PXL8_LUTPR</name>
<dbReference type="Proteomes" id="UP000076079">
    <property type="component" value="Chromosome"/>
</dbReference>
<evidence type="ECO:0000256" key="5">
    <source>
        <dbReference type="ARBA" id="ARBA00022989"/>
    </source>
</evidence>
<sequence length="305" mass="31809">MRRRLVGRLVFALVLAVVAFAGVYVLTDLAPGDPLEDEMRSSSSVDAKRHQLGLDRPLPVRLAIRMARLAVLDLGTSLRYDQPVLTLVAQRATTTLQAGLAALLLALLIGVPAGVLASRSTSRVVRHGIAGVSILLLSIPALVFALLLAVIATSGGLPSFAVMVISLALPAAALIERLQARGLDGVQHERCLDAARARGVPRRIITWRHAWPLSLPAVLGLAGTIAGQLLSGALAVELVTSRSGLGLLTFEALHARDMDLAAGCAGTVALIVGLVAFSADVIQAWMDPRIAILDDQAALPGGGAR</sequence>
<keyword evidence="2 7" id="KW-0813">Transport</keyword>
<dbReference type="PANTHER" id="PTHR43163">
    <property type="entry name" value="DIPEPTIDE TRANSPORT SYSTEM PERMEASE PROTEIN DPPB-RELATED"/>
    <property type="match status" value="1"/>
</dbReference>
<dbReference type="CDD" id="cd06261">
    <property type="entry name" value="TM_PBP2"/>
    <property type="match status" value="1"/>
</dbReference>
<feature type="transmembrane region" description="Helical" evidence="7">
    <location>
        <begin position="157"/>
        <end position="175"/>
    </location>
</feature>
<dbReference type="SUPFAM" id="SSF161098">
    <property type="entry name" value="MetI-like"/>
    <property type="match status" value="1"/>
</dbReference>
<dbReference type="STRING" id="1855912.LuPra_06082"/>
<dbReference type="InterPro" id="IPR035906">
    <property type="entry name" value="MetI-like_sf"/>
</dbReference>
<evidence type="ECO:0000256" key="1">
    <source>
        <dbReference type="ARBA" id="ARBA00004651"/>
    </source>
</evidence>
<feature type="transmembrane region" description="Helical" evidence="7">
    <location>
        <begin position="260"/>
        <end position="282"/>
    </location>
</feature>
<reference evidence="10" key="2">
    <citation type="submission" date="2016-04" db="EMBL/GenBank/DDBJ databases">
        <title>First Complete Genome Sequence of a Subdivision 6 Acidobacterium.</title>
        <authorList>
            <person name="Huang S."/>
            <person name="Vieira S."/>
            <person name="Bunk B."/>
            <person name="Riedel T."/>
            <person name="Sproeer C."/>
            <person name="Overmann J."/>
        </authorList>
    </citation>
    <scope>NUCLEOTIDE SEQUENCE [LARGE SCALE GENOMIC DNA]</scope>
    <source>
        <strain evidence="10">DSM 100886 HEG_-6_39</strain>
    </source>
</reference>
<feature type="transmembrane region" description="Helical" evidence="7">
    <location>
        <begin position="96"/>
        <end position="117"/>
    </location>
</feature>
<keyword evidence="6 7" id="KW-0472">Membrane</keyword>
<dbReference type="PANTHER" id="PTHR43163:SF6">
    <property type="entry name" value="DIPEPTIDE TRANSPORT SYSTEM PERMEASE PROTEIN DPPB-RELATED"/>
    <property type="match status" value="1"/>
</dbReference>
<feature type="transmembrane region" description="Helical" evidence="7">
    <location>
        <begin position="129"/>
        <end position="151"/>
    </location>
</feature>
<dbReference type="GO" id="GO:0005886">
    <property type="term" value="C:plasma membrane"/>
    <property type="evidence" value="ECO:0007669"/>
    <property type="project" value="UniProtKB-SubCell"/>
</dbReference>
<evidence type="ECO:0000259" key="8">
    <source>
        <dbReference type="PROSITE" id="PS50928"/>
    </source>
</evidence>
<dbReference type="OrthoDB" id="9773221at2"/>
<dbReference type="PROSITE" id="PS50928">
    <property type="entry name" value="ABC_TM1"/>
    <property type="match status" value="1"/>
</dbReference>
<organism evidence="9 10">
    <name type="scientific">Luteitalea pratensis</name>
    <dbReference type="NCBI Taxonomy" id="1855912"/>
    <lineage>
        <taxon>Bacteria</taxon>
        <taxon>Pseudomonadati</taxon>
        <taxon>Acidobacteriota</taxon>
        <taxon>Vicinamibacteria</taxon>
        <taxon>Vicinamibacterales</taxon>
        <taxon>Vicinamibacteraceae</taxon>
        <taxon>Luteitalea</taxon>
    </lineage>
</organism>
<dbReference type="EMBL" id="CP015136">
    <property type="protein sequence ID" value="AMY12800.1"/>
    <property type="molecule type" value="Genomic_DNA"/>
</dbReference>
<evidence type="ECO:0000313" key="10">
    <source>
        <dbReference type="Proteomes" id="UP000076079"/>
    </source>
</evidence>
<proteinExistence type="inferred from homology"/>